<proteinExistence type="predicted"/>
<dbReference type="Proteomes" id="UP000249081">
    <property type="component" value="Unassembled WGS sequence"/>
</dbReference>
<feature type="domain" description="GGDEF" evidence="2">
    <location>
        <begin position="150"/>
        <end position="285"/>
    </location>
</feature>
<comment type="caution">
    <text evidence="3">The sequence shown here is derived from an EMBL/GenBank/DDBJ whole genome shotgun (WGS) entry which is preliminary data.</text>
</comment>
<gene>
    <name evidence="3" type="ORF">DCF17_17785</name>
</gene>
<feature type="transmembrane region" description="Helical" evidence="1">
    <location>
        <begin position="20"/>
        <end position="41"/>
    </location>
</feature>
<reference evidence="3 4" key="2">
    <citation type="submission" date="2018-06" db="EMBL/GenBank/DDBJ databases">
        <title>Metagenomic assembly of (sub)arctic Cyanobacteria and their associated microbiome from non-axenic cultures.</title>
        <authorList>
            <person name="Baurain D."/>
        </authorList>
    </citation>
    <scope>NUCLEOTIDE SEQUENCE [LARGE SCALE GENOMIC DNA]</scope>
    <source>
        <strain evidence="3">ULC041bin1</strain>
    </source>
</reference>
<reference evidence="4" key="1">
    <citation type="submission" date="2018-04" db="EMBL/GenBank/DDBJ databases">
        <authorList>
            <person name="Cornet L."/>
        </authorList>
    </citation>
    <scope>NUCLEOTIDE SEQUENCE [LARGE SCALE GENOMIC DNA]</scope>
</reference>
<dbReference type="GO" id="GO:1902201">
    <property type="term" value="P:negative regulation of bacterial-type flagellum-dependent cell motility"/>
    <property type="evidence" value="ECO:0007669"/>
    <property type="project" value="TreeGrafter"/>
</dbReference>
<dbReference type="InterPro" id="IPR050469">
    <property type="entry name" value="Diguanylate_Cyclase"/>
</dbReference>
<dbReference type="CDD" id="cd01949">
    <property type="entry name" value="GGDEF"/>
    <property type="match status" value="1"/>
</dbReference>
<feature type="transmembrane region" description="Helical" evidence="1">
    <location>
        <begin position="53"/>
        <end position="73"/>
    </location>
</feature>
<keyword evidence="1" id="KW-0812">Transmembrane</keyword>
<dbReference type="PANTHER" id="PTHR45138">
    <property type="entry name" value="REGULATORY COMPONENTS OF SENSORY TRANSDUCTION SYSTEM"/>
    <property type="match status" value="1"/>
</dbReference>
<organism evidence="3 4">
    <name type="scientific">Shackletoniella antarctica</name>
    <dbReference type="NCBI Taxonomy" id="268115"/>
    <lineage>
        <taxon>Bacteria</taxon>
        <taxon>Bacillati</taxon>
        <taxon>Cyanobacteriota</taxon>
        <taxon>Cyanophyceae</taxon>
        <taxon>Oculatellales</taxon>
        <taxon>Oculatellaceae</taxon>
        <taxon>Shackletoniella</taxon>
    </lineage>
</organism>
<dbReference type="PROSITE" id="PS50887">
    <property type="entry name" value="GGDEF"/>
    <property type="match status" value="1"/>
</dbReference>
<dbReference type="NCBIfam" id="TIGR00254">
    <property type="entry name" value="GGDEF"/>
    <property type="match status" value="1"/>
</dbReference>
<evidence type="ECO:0000313" key="3">
    <source>
        <dbReference type="EMBL" id="PZO36036.1"/>
    </source>
</evidence>
<dbReference type="InterPro" id="IPR043128">
    <property type="entry name" value="Rev_trsase/Diguanyl_cyclase"/>
</dbReference>
<evidence type="ECO:0000313" key="4">
    <source>
        <dbReference type="Proteomes" id="UP000249081"/>
    </source>
</evidence>
<name>A0A2W4VUK0_9CYAN</name>
<sequence length="287" mass="31737">MVALMPHGSCFLWNPWLTSLHAVSDGLVLVAYFSIPLLLFLNRQHIDAQIRPVLLLFAAFIFSCGIGHGLRVWNIWHANYWVEGLWTWVTATISLCTAWHLKSRVPQLLNTHKDLVATRELIEQDPLTGIANRRGLETALAALTYQPTGMVHTLVLIDLDGFKEINDTFGHLAGDQMLQAVADVLNRHIRTLDLAARIGGDEFALLMVGCTPEEALAKTETIRQEIQHIRLPDLPRRDDAPLVSASIGLSQFEAGQGLTYSYQQADAALYAAKQGGKNQIRVASVAA</sequence>
<dbReference type="EMBL" id="QBMN01000152">
    <property type="protein sequence ID" value="PZO36036.1"/>
    <property type="molecule type" value="Genomic_DNA"/>
</dbReference>
<dbReference type="FunFam" id="3.30.70.270:FF:000001">
    <property type="entry name" value="Diguanylate cyclase domain protein"/>
    <property type="match status" value="1"/>
</dbReference>
<accession>A0A2W4VUK0</accession>
<dbReference type="SMART" id="SM00267">
    <property type="entry name" value="GGDEF"/>
    <property type="match status" value="1"/>
</dbReference>
<dbReference type="PANTHER" id="PTHR45138:SF9">
    <property type="entry name" value="DIGUANYLATE CYCLASE DGCM-RELATED"/>
    <property type="match status" value="1"/>
</dbReference>
<keyword evidence="1" id="KW-0472">Membrane</keyword>
<dbReference type="InterPro" id="IPR058544">
    <property type="entry name" value="ETR1_N"/>
</dbReference>
<dbReference type="Gene3D" id="3.30.70.270">
    <property type="match status" value="1"/>
</dbReference>
<protein>
    <recommendedName>
        <fullName evidence="2">GGDEF domain-containing protein</fullName>
    </recommendedName>
</protein>
<dbReference type="SUPFAM" id="SSF55073">
    <property type="entry name" value="Nucleotide cyclase"/>
    <property type="match status" value="1"/>
</dbReference>
<dbReference type="InterPro" id="IPR029787">
    <property type="entry name" value="Nucleotide_cyclase"/>
</dbReference>
<keyword evidence="1" id="KW-1133">Transmembrane helix</keyword>
<dbReference type="GO" id="GO:0052621">
    <property type="term" value="F:diguanylate cyclase activity"/>
    <property type="evidence" value="ECO:0007669"/>
    <property type="project" value="TreeGrafter"/>
</dbReference>
<dbReference type="Pfam" id="PF25487">
    <property type="entry name" value="ETR1_N"/>
    <property type="match status" value="1"/>
</dbReference>
<dbReference type="AlphaFoldDB" id="A0A2W4VUK0"/>
<dbReference type="InterPro" id="IPR000160">
    <property type="entry name" value="GGDEF_dom"/>
</dbReference>
<evidence type="ECO:0000259" key="2">
    <source>
        <dbReference type="PROSITE" id="PS50887"/>
    </source>
</evidence>
<evidence type="ECO:0000256" key="1">
    <source>
        <dbReference type="SAM" id="Phobius"/>
    </source>
</evidence>
<dbReference type="GO" id="GO:0005886">
    <property type="term" value="C:plasma membrane"/>
    <property type="evidence" value="ECO:0007669"/>
    <property type="project" value="TreeGrafter"/>
</dbReference>
<dbReference type="Pfam" id="PF00990">
    <property type="entry name" value="GGDEF"/>
    <property type="match status" value="1"/>
</dbReference>
<dbReference type="GO" id="GO:0043709">
    <property type="term" value="P:cell adhesion involved in single-species biofilm formation"/>
    <property type="evidence" value="ECO:0007669"/>
    <property type="project" value="TreeGrafter"/>
</dbReference>